<feature type="compositionally biased region" description="Pro residues" evidence="3">
    <location>
        <begin position="74"/>
        <end position="90"/>
    </location>
</feature>
<dbReference type="Gene3D" id="2.40.50.40">
    <property type="match status" value="1"/>
</dbReference>
<feature type="region of interest" description="Disordered" evidence="3">
    <location>
        <begin position="585"/>
        <end position="635"/>
    </location>
</feature>
<dbReference type="SUPFAM" id="SSF54160">
    <property type="entry name" value="Chromo domain-like"/>
    <property type="match status" value="1"/>
</dbReference>
<dbReference type="VEuPathDB" id="AmoebaDB:NAEGRDRAFT_67939"/>
<dbReference type="GO" id="GO:0005634">
    <property type="term" value="C:nucleus"/>
    <property type="evidence" value="ECO:0007669"/>
    <property type="project" value="UniProtKB-SubCell"/>
</dbReference>
<feature type="domain" description="Chromo" evidence="4">
    <location>
        <begin position="650"/>
        <end position="699"/>
    </location>
</feature>
<evidence type="ECO:0000313" key="5">
    <source>
        <dbReference type="EMBL" id="EFC43945.1"/>
    </source>
</evidence>
<feature type="compositionally biased region" description="Low complexity" evidence="3">
    <location>
        <begin position="585"/>
        <end position="596"/>
    </location>
</feature>
<dbReference type="OrthoDB" id="1918685at2759"/>
<dbReference type="InterPro" id="IPR023779">
    <property type="entry name" value="Chromodomain_CS"/>
</dbReference>
<protein>
    <submittedName>
        <fullName evidence="5">Chromodomain-containing protein</fullName>
    </submittedName>
</protein>
<dbReference type="PROSITE" id="PS50013">
    <property type="entry name" value="CHROMO_2"/>
    <property type="match status" value="1"/>
</dbReference>
<gene>
    <name evidence="5" type="ORF">NAEGRDRAFT_67939</name>
</gene>
<feature type="region of interest" description="Disordered" evidence="3">
    <location>
        <begin position="1"/>
        <end position="96"/>
    </location>
</feature>
<dbReference type="InterPro" id="IPR000953">
    <property type="entry name" value="Chromo/chromo_shadow_dom"/>
</dbReference>
<evidence type="ECO:0000256" key="3">
    <source>
        <dbReference type="SAM" id="MobiDB-lite"/>
    </source>
</evidence>
<feature type="compositionally biased region" description="Low complexity" evidence="3">
    <location>
        <begin position="179"/>
        <end position="189"/>
    </location>
</feature>
<dbReference type="Pfam" id="PF00385">
    <property type="entry name" value="Chromo"/>
    <property type="match status" value="1"/>
</dbReference>
<dbReference type="RefSeq" id="XP_002676689.1">
    <property type="nucleotide sequence ID" value="XM_002676643.1"/>
</dbReference>
<organism evidence="6">
    <name type="scientific">Naegleria gruberi</name>
    <name type="common">Amoeba</name>
    <dbReference type="NCBI Taxonomy" id="5762"/>
    <lineage>
        <taxon>Eukaryota</taxon>
        <taxon>Discoba</taxon>
        <taxon>Heterolobosea</taxon>
        <taxon>Tetramitia</taxon>
        <taxon>Eutetramitia</taxon>
        <taxon>Vahlkampfiidae</taxon>
        <taxon>Naegleria</taxon>
    </lineage>
</organism>
<dbReference type="PANTHER" id="PTHR24216">
    <property type="entry name" value="PAXILLIN-RELATED"/>
    <property type="match status" value="1"/>
</dbReference>
<dbReference type="SMART" id="SM00298">
    <property type="entry name" value="CHROMO"/>
    <property type="match status" value="1"/>
</dbReference>
<feature type="compositionally biased region" description="Polar residues" evidence="3">
    <location>
        <begin position="495"/>
        <end position="506"/>
    </location>
</feature>
<comment type="subcellular location">
    <subcellularLocation>
        <location evidence="1">Nucleus</location>
    </subcellularLocation>
</comment>
<feature type="region of interest" description="Disordered" evidence="3">
    <location>
        <begin position="495"/>
        <end position="517"/>
    </location>
</feature>
<proteinExistence type="predicted"/>
<evidence type="ECO:0000256" key="1">
    <source>
        <dbReference type="ARBA" id="ARBA00004123"/>
    </source>
</evidence>
<dbReference type="Proteomes" id="UP000006671">
    <property type="component" value="Unassembled WGS sequence"/>
</dbReference>
<dbReference type="PROSITE" id="PS00598">
    <property type="entry name" value="CHROMO_1"/>
    <property type="match status" value="1"/>
</dbReference>
<feature type="compositionally biased region" description="Low complexity" evidence="3">
    <location>
        <begin position="64"/>
        <end position="73"/>
    </location>
</feature>
<feature type="compositionally biased region" description="Polar residues" evidence="3">
    <location>
        <begin position="190"/>
        <end position="203"/>
    </location>
</feature>
<dbReference type="KEGG" id="ngr:NAEGRDRAFT_67939"/>
<evidence type="ECO:0000259" key="4">
    <source>
        <dbReference type="PROSITE" id="PS50013"/>
    </source>
</evidence>
<dbReference type="AlphaFoldDB" id="D2VGD6"/>
<dbReference type="EMBL" id="GG738870">
    <property type="protein sequence ID" value="EFC43945.1"/>
    <property type="molecule type" value="Genomic_DNA"/>
</dbReference>
<sequence>MLQKNSHQQQLQQQHTHTTNPTPSILRRVNNPLRPPSTPPNNNNNNRFSSPSSSITTPPPPSLNSPRVANSSITPPPPPRSGVTPSPPNPNLLLPGETKINNNIVVKRKRNRRSKNFDTVTTPSPTRYIYPQPTFPTCYYPIPQIPVHPIPSLPLGIKGLYSNPYSATNYYPTHPSFPLQQQQLQQQQQPRYNTTIPATPPSKQDSHNKTSASKEEVLAEGNCIIDDENGFNTSDICMSNDSENSGHKRRSIVTKLRHLVNKTGECLTKTRLKEIENREKEEKEEILAYFKDDSPKPIPEKALLPENKDRKKILDLEFSQLVSISRSAFSHLAREYSKIGIDISMNRFVKPEKSSESTIPSLLSDTSHFFSMVESLVEASRKEIPQQDQMGSTVLNVLKTMESVLLDDTDTRILLSHPSTSVYPIENDSEVYYEDIVPQYLFYNNNNSNGIKETDSLNSSLIAVERSDFAQQADVNCSSITIQTDDKSVEEVSLQTSPIESSSVDIQTDEEHTTRSSIDIQTEHAVNQLLSTDVQTEPVNFAAPRKQHVTIETQTDSVEKICISTMTDELPVEKSVIEKPVIETPVVTPEVEQESNSSKKRKKDDTSSSSSSSSEDSESEEEQTKPKRKLRKRTIITTKTTTKKKDEPVYFVEKVVKHDNIDGKHWFYVKWEGFSSRFNSWVEEHDILDKSLIRKYIKK</sequence>
<dbReference type="GeneID" id="8850079"/>
<feature type="compositionally biased region" description="Low complexity" evidence="3">
    <location>
        <begin position="7"/>
        <end position="19"/>
    </location>
</feature>
<dbReference type="CDD" id="cd18962">
    <property type="entry name" value="CD_MT_like"/>
    <property type="match status" value="1"/>
</dbReference>
<keyword evidence="2" id="KW-0539">Nucleus</keyword>
<evidence type="ECO:0000256" key="2">
    <source>
        <dbReference type="ARBA" id="ARBA00023242"/>
    </source>
</evidence>
<feature type="compositionally biased region" description="Basic and acidic residues" evidence="3">
    <location>
        <begin position="204"/>
        <end position="215"/>
    </location>
</feature>
<dbReference type="InterPro" id="IPR016197">
    <property type="entry name" value="Chromo-like_dom_sf"/>
</dbReference>
<keyword evidence="6" id="KW-1185">Reference proteome</keyword>
<dbReference type="InterPro" id="IPR023780">
    <property type="entry name" value="Chromo_domain"/>
</dbReference>
<feature type="region of interest" description="Disordered" evidence="3">
    <location>
        <begin position="172"/>
        <end position="215"/>
    </location>
</feature>
<name>D2VGD6_NAEGR</name>
<reference evidence="5 6" key="1">
    <citation type="journal article" date="2010" name="Cell">
        <title>The genome of Naegleria gruberi illuminates early eukaryotic versatility.</title>
        <authorList>
            <person name="Fritz-Laylin L.K."/>
            <person name="Prochnik S.E."/>
            <person name="Ginger M.L."/>
            <person name="Dacks J.B."/>
            <person name="Carpenter M.L."/>
            <person name="Field M.C."/>
            <person name="Kuo A."/>
            <person name="Paredez A."/>
            <person name="Chapman J."/>
            <person name="Pham J."/>
            <person name="Shu S."/>
            <person name="Neupane R."/>
            <person name="Cipriano M."/>
            <person name="Mancuso J."/>
            <person name="Tu H."/>
            <person name="Salamov A."/>
            <person name="Lindquist E."/>
            <person name="Shapiro H."/>
            <person name="Lucas S."/>
            <person name="Grigoriev I.V."/>
            <person name="Cande W.Z."/>
            <person name="Fulton C."/>
            <person name="Rokhsar D.S."/>
            <person name="Dawson S.C."/>
        </authorList>
    </citation>
    <scope>NUCLEOTIDE SEQUENCE [LARGE SCALE GENOMIC DNA]</scope>
    <source>
        <strain evidence="5 6">NEG-M</strain>
    </source>
</reference>
<evidence type="ECO:0000313" key="6">
    <source>
        <dbReference type="Proteomes" id="UP000006671"/>
    </source>
</evidence>
<dbReference type="PANTHER" id="PTHR24216:SF65">
    <property type="entry name" value="PAXILLIN-LIKE PROTEIN 1"/>
    <property type="match status" value="1"/>
</dbReference>
<feature type="compositionally biased region" description="Low complexity" evidence="3">
    <location>
        <begin position="40"/>
        <end position="56"/>
    </location>
</feature>
<accession>D2VGD6</accession>
<dbReference type="InParanoid" id="D2VGD6"/>